<gene>
    <name evidence="15" type="ORF">E0W69_017575</name>
</gene>
<keyword evidence="5 12" id="KW-0732">Signal</keyword>
<evidence type="ECO:0000256" key="1">
    <source>
        <dbReference type="ARBA" id="ARBA00004571"/>
    </source>
</evidence>
<keyword evidence="8" id="KW-0675">Receptor</keyword>
<comment type="subcellular location">
    <subcellularLocation>
        <location evidence="1 10">Cell outer membrane</location>
        <topology evidence="1 10">Multi-pass membrane protein</topology>
    </subcellularLocation>
</comment>
<dbReference type="AlphaFoldDB" id="A0A5P2G4D9"/>
<dbReference type="Gene3D" id="2.40.170.20">
    <property type="entry name" value="TonB-dependent receptor, beta-barrel domain"/>
    <property type="match status" value="1"/>
</dbReference>
<evidence type="ECO:0000256" key="9">
    <source>
        <dbReference type="ARBA" id="ARBA00023237"/>
    </source>
</evidence>
<dbReference type="PROSITE" id="PS52016">
    <property type="entry name" value="TONB_DEPENDENT_REC_3"/>
    <property type="match status" value="1"/>
</dbReference>
<dbReference type="KEGG" id="arac:E0W69_017575"/>
<sequence>MKKKIFKASSFLSLVLAMSTMTTQAQQVDSTATNAKDSTKKVDKVMDEVVVVAYGSQRVKNLTGSMATVGGAKLADKPFSSVDKALQGQVAGLQVTSGSGAAGSSTDIRLRGIGSISASSSPLWVIDGVIASSGDWSSNTTSQNVLSSLNPDDIASITVLKDAAATAIYGSRAANGVIIVTTKKGQAGTTKVDFVGQWGGNSRAFYNQNNRPMTTPEYMKAFDMALQNAGYSNSYASSADIMVNDFDMDTTVNTNWYNLVNRTGNQAQYNLSLSGGNEKTQFYASSGYFTQDASTINSNFKRYNGSINVHHKASDRLTLDIGLNGAYSKQQTPLNGGAFGNPNLASYFVPSWYSPYKSDGSLNYGTDEFPTGGGVFNPLVIAAYDKYTSSQFTMRGFVSGKYQILNNLSFTSKFSSEYFDLNEYQYNNPLYGDGYSFGGDAYAYDTKVFNYTWTNLFNYKLNLNSAKDINLDITAGQEAYKHNYNIMTASGKVMPQNLEKQDLTVAGVPTAATTGKSYNAMNSYLANAVFNIKDRYVISGSFRRDGSSVFGANHRWGNFFSVGGSWNINNEDFMKNISWLNVLKLRGSYGENGNAIGFGDYSSVKYYTYGSNYNNQAGMVISNVGNPDLTWEKNKIFDIGLDWAFFENRLSGSIDYYNRATSNLLISVPLSYTTGYTSGELMNVGSMRNRGLEFTINGTPIKTKDFSWDVSFNISHNNNKVTKLYNGNPISNGQFRITEGHNIQEYYLREWAGVDKTNGNALWYTNGADTATTSNISNAGYSLTGKTAMPKYFGGFTNTFTYKNFSLTAVFNYNFGNYVEDSWASYYNSDGTYYGSFQQSNLQLQAWTPENTNTNVPKLVYGNSSSSRSMSTRFLYKGNYIRLRTLQFDYRLPKSVLDKFKLTNVDFFFSATNWWTFATDKNIPFDPESGVNATTNLNVPINKTITGGIKIGL</sequence>
<evidence type="ECO:0000256" key="8">
    <source>
        <dbReference type="ARBA" id="ARBA00023170"/>
    </source>
</evidence>
<evidence type="ECO:0000256" key="7">
    <source>
        <dbReference type="ARBA" id="ARBA00023136"/>
    </source>
</evidence>
<feature type="signal peptide" evidence="12">
    <location>
        <begin position="1"/>
        <end position="25"/>
    </location>
</feature>
<dbReference type="SUPFAM" id="SSF56935">
    <property type="entry name" value="Porins"/>
    <property type="match status" value="1"/>
</dbReference>
<dbReference type="PANTHER" id="PTHR30069:SF29">
    <property type="entry name" value="HEMOGLOBIN AND HEMOGLOBIN-HAPTOGLOBIN-BINDING PROTEIN 1-RELATED"/>
    <property type="match status" value="1"/>
</dbReference>
<dbReference type="NCBIfam" id="TIGR04056">
    <property type="entry name" value="OMP_RagA_SusC"/>
    <property type="match status" value="1"/>
</dbReference>
<keyword evidence="4 10" id="KW-0812">Transmembrane</keyword>
<evidence type="ECO:0000259" key="13">
    <source>
        <dbReference type="Pfam" id="PF00593"/>
    </source>
</evidence>
<evidence type="ECO:0000256" key="4">
    <source>
        <dbReference type="ARBA" id="ARBA00022692"/>
    </source>
</evidence>
<evidence type="ECO:0000259" key="14">
    <source>
        <dbReference type="Pfam" id="PF07715"/>
    </source>
</evidence>
<evidence type="ECO:0000313" key="15">
    <source>
        <dbReference type="EMBL" id="QES90385.1"/>
    </source>
</evidence>
<dbReference type="InterPro" id="IPR039426">
    <property type="entry name" value="TonB-dep_rcpt-like"/>
</dbReference>
<dbReference type="InterPro" id="IPR037066">
    <property type="entry name" value="Plug_dom_sf"/>
</dbReference>
<evidence type="ECO:0000256" key="10">
    <source>
        <dbReference type="PROSITE-ProRule" id="PRU01360"/>
    </source>
</evidence>
<keyword evidence="6 11" id="KW-0798">TonB box</keyword>
<feature type="chain" id="PRO_5024366879" evidence="12">
    <location>
        <begin position="26"/>
        <end position="953"/>
    </location>
</feature>
<dbReference type="Proteomes" id="UP000292424">
    <property type="component" value="Chromosome"/>
</dbReference>
<keyword evidence="2 10" id="KW-0813">Transport</keyword>
<dbReference type="OrthoDB" id="9768177at2"/>
<dbReference type="EMBL" id="CP044016">
    <property type="protein sequence ID" value="QES90385.1"/>
    <property type="molecule type" value="Genomic_DNA"/>
</dbReference>
<keyword evidence="16" id="KW-1185">Reference proteome</keyword>
<dbReference type="GO" id="GO:0015344">
    <property type="term" value="F:siderophore uptake transmembrane transporter activity"/>
    <property type="evidence" value="ECO:0007669"/>
    <property type="project" value="TreeGrafter"/>
</dbReference>
<keyword evidence="3 10" id="KW-1134">Transmembrane beta strand</keyword>
<keyword evidence="7 10" id="KW-0472">Membrane</keyword>
<dbReference type="RefSeq" id="WP_131331367.1">
    <property type="nucleotide sequence ID" value="NZ_CP044016.1"/>
</dbReference>
<dbReference type="InterPro" id="IPR000531">
    <property type="entry name" value="Beta-barrel_TonB"/>
</dbReference>
<reference evidence="15 16" key="1">
    <citation type="submission" date="2019-09" db="EMBL/GenBank/DDBJ databases">
        <title>Complete genome sequence of Arachidicoccus sp. B3-10 isolated from apple orchard soil.</title>
        <authorList>
            <person name="Kim H.S."/>
            <person name="Han K.-I."/>
            <person name="Suh M.K."/>
            <person name="Lee K.C."/>
            <person name="Eom M.K."/>
            <person name="Kim J.-S."/>
            <person name="Kang S.W."/>
            <person name="Sin Y."/>
            <person name="Lee J.-S."/>
        </authorList>
    </citation>
    <scope>NUCLEOTIDE SEQUENCE [LARGE SCALE GENOMIC DNA]</scope>
    <source>
        <strain evidence="15 16">B3-10</strain>
    </source>
</reference>
<comment type="similarity">
    <text evidence="10 11">Belongs to the TonB-dependent receptor family.</text>
</comment>
<evidence type="ECO:0000256" key="5">
    <source>
        <dbReference type="ARBA" id="ARBA00022729"/>
    </source>
</evidence>
<evidence type="ECO:0000256" key="2">
    <source>
        <dbReference type="ARBA" id="ARBA00022448"/>
    </source>
</evidence>
<feature type="domain" description="TonB-dependent receptor plug" evidence="14">
    <location>
        <begin position="59"/>
        <end position="177"/>
    </location>
</feature>
<evidence type="ECO:0000256" key="3">
    <source>
        <dbReference type="ARBA" id="ARBA00022452"/>
    </source>
</evidence>
<dbReference type="InterPro" id="IPR012910">
    <property type="entry name" value="Plug_dom"/>
</dbReference>
<evidence type="ECO:0000256" key="12">
    <source>
        <dbReference type="SAM" id="SignalP"/>
    </source>
</evidence>
<evidence type="ECO:0000256" key="6">
    <source>
        <dbReference type="ARBA" id="ARBA00023077"/>
    </source>
</evidence>
<dbReference type="Pfam" id="PF00593">
    <property type="entry name" value="TonB_dep_Rec_b-barrel"/>
    <property type="match status" value="1"/>
</dbReference>
<organism evidence="15 16">
    <name type="scientific">Rhizosphaericola mali</name>
    <dbReference type="NCBI Taxonomy" id="2545455"/>
    <lineage>
        <taxon>Bacteria</taxon>
        <taxon>Pseudomonadati</taxon>
        <taxon>Bacteroidota</taxon>
        <taxon>Chitinophagia</taxon>
        <taxon>Chitinophagales</taxon>
        <taxon>Chitinophagaceae</taxon>
        <taxon>Rhizosphaericola</taxon>
    </lineage>
</organism>
<proteinExistence type="inferred from homology"/>
<dbReference type="InterPro" id="IPR023997">
    <property type="entry name" value="TonB-dep_OMP_SusC/RagA_CS"/>
</dbReference>
<dbReference type="Pfam" id="PF07715">
    <property type="entry name" value="Plug"/>
    <property type="match status" value="1"/>
</dbReference>
<dbReference type="InterPro" id="IPR023996">
    <property type="entry name" value="TonB-dep_OMP_SusC/RagA"/>
</dbReference>
<evidence type="ECO:0000313" key="16">
    <source>
        <dbReference type="Proteomes" id="UP000292424"/>
    </source>
</evidence>
<evidence type="ECO:0000256" key="11">
    <source>
        <dbReference type="RuleBase" id="RU003357"/>
    </source>
</evidence>
<dbReference type="GO" id="GO:0009279">
    <property type="term" value="C:cell outer membrane"/>
    <property type="evidence" value="ECO:0007669"/>
    <property type="project" value="UniProtKB-SubCell"/>
</dbReference>
<dbReference type="NCBIfam" id="TIGR04057">
    <property type="entry name" value="SusC_RagA_signa"/>
    <property type="match status" value="1"/>
</dbReference>
<dbReference type="Gene3D" id="2.170.130.10">
    <property type="entry name" value="TonB-dependent receptor, plug domain"/>
    <property type="match status" value="1"/>
</dbReference>
<accession>A0A5P2G4D9</accession>
<protein>
    <submittedName>
        <fullName evidence="15">SusC/RagA family TonB-linked outer membrane protein</fullName>
    </submittedName>
</protein>
<feature type="domain" description="TonB-dependent receptor-like beta-barrel" evidence="13">
    <location>
        <begin position="359"/>
        <end position="782"/>
    </location>
</feature>
<keyword evidence="9 10" id="KW-0998">Cell outer membrane</keyword>
<name>A0A5P2G4D9_9BACT</name>
<dbReference type="GO" id="GO:0044718">
    <property type="term" value="P:siderophore transmembrane transport"/>
    <property type="evidence" value="ECO:0007669"/>
    <property type="project" value="TreeGrafter"/>
</dbReference>
<dbReference type="InterPro" id="IPR036942">
    <property type="entry name" value="Beta-barrel_TonB_sf"/>
</dbReference>
<dbReference type="PANTHER" id="PTHR30069">
    <property type="entry name" value="TONB-DEPENDENT OUTER MEMBRANE RECEPTOR"/>
    <property type="match status" value="1"/>
</dbReference>